<evidence type="ECO:0000313" key="2">
    <source>
        <dbReference type="EMBL" id="MBC2603126.1"/>
    </source>
</evidence>
<protein>
    <submittedName>
        <fullName evidence="2">Uncharacterized protein</fullName>
    </submittedName>
</protein>
<dbReference type="EMBL" id="JACHVA010000118">
    <property type="protein sequence ID" value="MBC2603126.1"/>
    <property type="molecule type" value="Genomic_DNA"/>
</dbReference>
<evidence type="ECO:0000256" key="1">
    <source>
        <dbReference type="SAM" id="Phobius"/>
    </source>
</evidence>
<dbReference type="Proteomes" id="UP000525652">
    <property type="component" value="Unassembled WGS sequence"/>
</dbReference>
<keyword evidence="1" id="KW-1133">Transmembrane helix</keyword>
<dbReference type="AlphaFoldDB" id="A0A7X1E5F9"/>
<accession>A0A7X1E5F9</accession>
<keyword evidence="1" id="KW-0812">Transmembrane</keyword>
<feature type="transmembrane region" description="Helical" evidence="1">
    <location>
        <begin position="65"/>
        <end position="87"/>
    </location>
</feature>
<keyword evidence="3" id="KW-1185">Reference proteome</keyword>
<feature type="transmembrane region" description="Helical" evidence="1">
    <location>
        <begin position="42"/>
        <end position="59"/>
    </location>
</feature>
<organism evidence="2 3">
    <name type="scientific">Puniceicoccus vermicola</name>
    <dbReference type="NCBI Taxonomy" id="388746"/>
    <lineage>
        <taxon>Bacteria</taxon>
        <taxon>Pseudomonadati</taxon>
        <taxon>Verrucomicrobiota</taxon>
        <taxon>Opitutia</taxon>
        <taxon>Puniceicoccales</taxon>
        <taxon>Puniceicoccaceae</taxon>
        <taxon>Puniceicoccus</taxon>
    </lineage>
</organism>
<sequence length="536" mass="60672">MVKIKESPGLRSSVICARRVIQPKDICVLAGTYLIRYGIRTLLPALALTLTMIVGNKALGGGKSALPFTPMLVAFLLVAIGFALKFFPIFFSKKRLTTAEARGFDQLELYRKERLPVLLDSLEERVFRHESALIHDPEARDIEERAIQERQNEITSHLDDLSPETLHWLGATQGSDLVDGLVRQHPLSNGVEASRSGFLITAHSGLAAPLSETATRAVTGYDFSLLLDYLDGAPFHTSDTKIDEQFQGHPVLREALKDVKSGKRSLPRYLRPSRFTRHSDILFHITNLFDAMEEKLWRAGICREVMVQSGRSFLEVDAAFPDALITASSFLRPGDADNDYHRQFPELPESLRSQGQQVLQRVLGKDQDDALAMIDRMKMHPLIRAFALRLSYDPEYVAEIIRPGFIDDIESILDGQEAPARFVRYRDEVKADMTELESFAAPAQRSREEIRTLRTAWHLNLNQFRERREQAIDEILGTQKAISQKLYYVRLHHALTLLDREEYRHIVQAIAFNGDVPTPPLKVTSPEPIKPTTIKS</sequence>
<gene>
    <name evidence="2" type="ORF">H5P30_15185</name>
</gene>
<dbReference type="RefSeq" id="WP_185693766.1">
    <property type="nucleotide sequence ID" value="NZ_JACHVA010000118.1"/>
</dbReference>
<evidence type="ECO:0000313" key="3">
    <source>
        <dbReference type="Proteomes" id="UP000525652"/>
    </source>
</evidence>
<proteinExistence type="predicted"/>
<name>A0A7X1E5F9_9BACT</name>
<reference evidence="2 3" key="1">
    <citation type="submission" date="2020-07" db="EMBL/GenBank/DDBJ databases">
        <authorList>
            <person name="Feng X."/>
        </authorList>
    </citation>
    <scope>NUCLEOTIDE SEQUENCE [LARGE SCALE GENOMIC DNA]</scope>
    <source>
        <strain evidence="2 3">JCM14086</strain>
    </source>
</reference>
<keyword evidence="1" id="KW-0472">Membrane</keyword>
<comment type="caution">
    <text evidence="2">The sequence shown here is derived from an EMBL/GenBank/DDBJ whole genome shotgun (WGS) entry which is preliminary data.</text>
</comment>